<evidence type="ECO:0008006" key="3">
    <source>
        <dbReference type="Google" id="ProtNLM"/>
    </source>
</evidence>
<evidence type="ECO:0000313" key="1">
    <source>
        <dbReference type="EMBL" id="BDU70441.1"/>
    </source>
</evidence>
<dbReference type="Gene3D" id="2.60.40.1820">
    <property type="match status" value="1"/>
</dbReference>
<name>A0ABM8DTR7_9BACT</name>
<proteinExistence type="predicted"/>
<evidence type="ECO:0000313" key="2">
    <source>
        <dbReference type="Proteomes" id="UP001242010"/>
    </source>
</evidence>
<dbReference type="Proteomes" id="UP001242010">
    <property type="component" value="Chromosome"/>
</dbReference>
<accession>A0ABM8DTR7</accession>
<gene>
    <name evidence="1" type="ORF">GETHOR_25420</name>
</gene>
<keyword evidence="2" id="KW-1185">Reference proteome</keyword>
<organism evidence="1 2">
    <name type="scientific">Geothrix oryzae</name>
    <dbReference type="NCBI Taxonomy" id="2927975"/>
    <lineage>
        <taxon>Bacteria</taxon>
        <taxon>Pseudomonadati</taxon>
        <taxon>Acidobacteriota</taxon>
        <taxon>Holophagae</taxon>
        <taxon>Holophagales</taxon>
        <taxon>Holophagaceae</taxon>
        <taxon>Geothrix</taxon>
    </lineage>
</organism>
<dbReference type="EMBL" id="AP027079">
    <property type="protein sequence ID" value="BDU70441.1"/>
    <property type="molecule type" value="Genomic_DNA"/>
</dbReference>
<dbReference type="SUPFAM" id="SSF117070">
    <property type="entry name" value="LEA14-like"/>
    <property type="match status" value="1"/>
</dbReference>
<sequence>MRRLWALPALVLLVGCEAINPALRYEEAARQLRFTLDRVEPQVELAFPLEQSRLRLRLEVGVDNPSDQRLRTRRVSGDLRLAAQGGDHGLGSVSFPEGADLAPKGRSVLRVDVVLGYADLKSAWGPLSGAVLRHEPATWNLAGEARFEVLGIEFGVPFRTRRESGR</sequence>
<protein>
    <recommendedName>
        <fullName evidence="3">Late embryogenesis abundant protein</fullName>
    </recommendedName>
</protein>
<dbReference type="PROSITE" id="PS51257">
    <property type="entry name" value="PROKAR_LIPOPROTEIN"/>
    <property type="match status" value="1"/>
</dbReference>
<dbReference type="RefSeq" id="WP_286354159.1">
    <property type="nucleotide sequence ID" value="NZ_AP027079.1"/>
</dbReference>
<reference evidence="2" key="1">
    <citation type="journal article" date="2023" name="Int. J. Syst. Evol. Microbiol.">
        <title>Mesoterricola silvestris gen. nov., sp. nov., Mesoterricola sediminis sp. nov., Geothrix oryzae sp. nov., Geothrix edaphica sp. nov., Geothrix rubra sp. nov., and Geothrix limicola sp. nov., six novel members of Acidobacteriota isolated from soils.</title>
        <authorList>
            <person name="Itoh H."/>
            <person name="Sugisawa Y."/>
            <person name="Mise K."/>
            <person name="Xu Z."/>
            <person name="Kuniyasu M."/>
            <person name="Ushijima N."/>
            <person name="Kawano K."/>
            <person name="Kobayashi E."/>
            <person name="Shiratori Y."/>
            <person name="Masuda Y."/>
            <person name="Senoo K."/>
        </authorList>
    </citation>
    <scope>NUCLEOTIDE SEQUENCE [LARGE SCALE GENOMIC DNA]</scope>
    <source>
        <strain evidence="2">Red222</strain>
    </source>
</reference>